<gene>
    <name evidence="8" type="ORF">P154DRAFT_591095</name>
</gene>
<dbReference type="OrthoDB" id="9996127at2759"/>
<dbReference type="GO" id="GO:0071949">
    <property type="term" value="F:FAD binding"/>
    <property type="evidence" value="ECO:0007669"/>
    <property type="project" value="InterPro"/>
</dbReference>
<evidence type="ECO:0000256" key="1">
    <source>
        <dbReference type="ARBA" id="ARBA00001974"/>
    </source>
</evidence>
<dbReference type="EMBL" id="ML977732">
    <property type="protein sequence ID" value="KAF1993091.1"/>
    <property type="molecule type" value="Genomic_DNA"/>
</dbReference>
<evidence type="ECO:0000259" key="7">
    <source>
        <dbReference type="PROSITE" id="PS51387"/>
    </source>
</evidence>
<dbReference type="Gene3D" id="3.40.462.20">
    <property type="match status" value="1"/>
</dbReference>
<evidence type="ECO:0000256" key="6">
    <source>
        <dbReference type="SAM" id="SignalP"/>
    </source>
</evidence>
<dbReference type="Gene3D" id="3.30.465.10">
    <property type="match status" value="1"/>
</dbReference>
<dbReference type="InterPro" id="IPR006094">
    <property type="entry name" value="Oxid_FAD_bind_N"/>
</dbReference>
<dbReference type="InterPro" id="IPR050416">
    <property type="entry name" value="FAD-linked_Oxidoreductase"/>
</dbReference>
<keyword evidence="6" id="KW-0732">Signal</keyword>
<evidence type="ECO:0000313" key="8">
    <source>
        <dbReference type="EMBL" id="KAF1993091.1"/>
    </source>
</evidence>
<dbReference type="GO" id="GO:0016491">
    <property type="term" value="F:oxidoreductase activity"/>
    <property type="evidence" value="ECO:0007669"/>
    <property type="project" value="UniProtKB-KW"/>
</dbReference>
<dbReference type="InterPro" id="IPR016169">
    <property type="entry name" value="FAD-bd_PCMH_sub2"/>
</dbReference>
<dbReference type="Proteomes" id="UP000799779">
    <property type="component" value="Unassembled WGS sequence"/>
</dbReference>
<evidence type="ECO:0000256" key="5">
    <source>
        <dbReference type="ARBA" id="ARBA00023002"/>
    </source>
</evidence>
<keyword evidence="3" id="KW-0285">Flavoprotein</keyword>
<name>A0A6A5VYZ7_9PLEO</name>
<keyword evidence="4" id="KW-0274">FAD</keyword>
<accession>A0A6A5VYZ7</accession>
<protein>
    <submittedName>
        <fullName evidence="8">FAD-binding domain-containing protein</fullName>
    </submittedName>
</protein>
<organism evidence="8 9">
    <name type="scientific">Amniculicola lignicola CBS 123094</name>
    <dbReference type="NCBI Taxonomy" id="1392246"/>
    <lineage>
        <taxon>Eukaryota</taxon>
        <taxon>Fungi</taxon>
        <taxon>Dikarya</taxon>
        <taxon>Ascomycota</taxon>
        <taxon>Pezizomycotina</taxon>
        <taxon>Dothideomycetes</taxon>
        <taxon>Pleosporomycetidae</taxon>
        <taxon>Pleosporales</taxon>
        <taxon>Amniculicolaceae</taxon>
        <taxon>Amniculicola</taxon>
    </lineage>
</organism>
<feature type="chain" id="PRO_5025336183" evidence="6">
    <location>
        <begin position="26"/>
        <end position="511"/>
    </location>
</feature>
<proteinExistence type="inferred from homology"/>
<dbReference type="InterPro" id="IPR036318">
    <property type="entry name" value="FAD-bd_PCMH-like_sf"/>
</dbReference>
<dbReference type="InterPro" id="IPR012951">
    <property type="entry name" value="BBE"/>
</dbReference>
<evidence type="ECO:0000256" key="4">
    <source>
        <dbReference type="ARBA" id="ARBA00022827"/>
    </source>
</evidence>
<feature type="domain" description="FAD-binding PCMH-type" evidence="7">
    <location>
        <begin position="75"/>
        <end position="245"/>
    </location>
</feature>
<dbReference type="PROSITE" id="PS51387">
    <property type="entry name" value="FAD_PCMH"/>
    <property type="match status" value="1"/>
</dbReference>
<keyword evidence="9" id="KW-1185">Reference proteome</keyword>
<keyword evidence="5" id="KW-0560">Oxidoreductase</keyword>
<feature type="signal peptide" evidence="6">
    <location>
        <begin position="1"/>
        <end position="25"/>
    </location>
</feature>
<evidence type="ECO:0000313" key="9">
    <source>
        <dbReference type="Proteomes" id="UP000799779"/>
    </source>
</evidence>
<dbReference type="InterPro" id="IPR016166">
    <property type="entry name" value="FAD-bd_PCMH"/>
</dbReference>
<evidence type="ECO:0000256" key="2">
    <source>
        <dbReference type="ARBA" id="ARBA00005466"/>
    </source>
</evidence>
<dbReference type="Pfam" id="PF01565">
    <property type="entry name" value="FAD_binding_4"/>
    <property type="match status" value="1"/>
</dbReference>
<dbReference type="AlphaFoldDB" id="A0A6A5VYZ7"/>
<dbReference type="Pfam" id="PF08031">
    <property type="entry name" value="BBE"/>
    <property type="match status" value="1"/>
</dbReference>
<evidence type="ECO:0000256" key="3">
    <source>
        <dbReference type="ARBA" id="ARBA00022630"/>
    </source>
</evidence>
<dbReference type="PANTHER" id="PTHR42973:SF9">
    <property type="entry name" value="FAD-BINDING PCMH-TYPE DOMAIN-CONTAINING PROTEIN-RELATED"/>
    <property type="match status" value="1"/>
</dbReference>
<comment type="cofactor">
    <cofactor evidence="1">
        <name>FAD</name>
        <dbReference type="ChEBI" id="CHEBI:57692"/>
    </cofactor>
</comment>
<sequence length="511" mass="56027">MQTHGVATCVGIAWAVLLAVPIVSCSPASLSDNSTRTPAKGIDVGKLARFLSPTAKILFPGSTDFTAYTARWSNLEPPTPSIVVVAGIEKDVSKTVKFAFDYNIPILAYNGHHGTHTTLGKMDYGIEIYLPQLNTITIAKDMTSVTVGGGVNVKTLIDTLWEAGKQAVTGWCECVSFLGPALGGGHGWLQGHHGLISDQFLSMNVVLANGDLKTIDAHSDMWWGMRGAGHNLGIVTSVTTKIYDIVSPNWAIETIIFSGDKLKAVYEAANKDLLQNGTQSSDIHNWSYWQNDASLDPNNPVIIMFVVQEGVDVVDPRYTTPFHDIGPLMITPQSGTYKDLAAWTGIAKESPPCQDFGLNNPRFPIYLNEYNTTAMQKAWDIYAPAISGENNPYSLSIFMWEDYATAGVRARGVKSTAFAFRQDLILAAPLIIYAPNKARDLAVEQLGNKLRELVQEGTGRGSELHAYVNYAYGTEGPEAWYGYEPWRQNRLRTLKKKYDPKGKFSFYGPIA</sequence>
<dbReference type="PANTHER" id="PTHR42973">
    <property type="entry name" value="BINDING OXIDOREDUCTASE, PUTATIVE (AFU_ORTHOLOGUE AFUA_1G17690)-RELATED"/>
    <property type="match status" value="1"/>
</dbReference>
<reference evidence="8" key="1">
    <citation type="journal article" date="2020" name="Stud. Mycol.">
        <title>101 Dothideomycetes genomes: a test case for predicting lifestyles and emergence of pathogens.</title>
        <authorList>
            <person name="Haridas S."/>
            <person name="Albert R."/>
            <person name="Binder M."/>
            <person name="Bloem J."/>
            <person name="Labutti K."/>
            <person name="Salamov A."/>
            <person name="Andreopoulos B."/>
            <person name="Baker S."/>
            <person name="Barry K."/>
            <person name="Bills G."/>
            <person name="Bluhm B."/>
            <person name="Cannon C."/>
            <person name="Castanera R."/>
            <person name="Culley D."/>
            <person name="Daum C."/>
            <person name="Ezra D."/>
            <person name="Gonzalez J."/>
            <person name="Henrissat B."/>
            <person name="Kuo A."/>
            <person name="Liang C."/>
            <person name="Lipzen A."/>
            <person name="Lutzoni F."/>
            <person name="Magnuson J."/>
            <person name="Mondo S."/>
            <person name="Nolan M."/>
            <person name="Ohm R."/>
            <person name="Pangilinan J."/>
            <person name="Park H.-J."/>
            <person name="Ramirez L."/>
            <person name="Alfaro M."/>
            <person name="Sun H."/>
            <person name="Tritt A."/>
            <person name="Yoshinaga Y."/>
            <person name="Zwiers L.-H."/>
            <person name="Turgeon B."/>
            <person name="Goodwin S."/>
            <person name="Spatafora J."/>
            <person name="Crous P."/>
            <person name="Grigoriev I."/>
        </authorList>
    </citation>
    <scope>NUCLEOTIDE SEQUENCE</scope>
    <source>
        <strain evidence="8">CBS 123094</strain>
    </source>
</reference>
<comment type="similarity">
    <text evidence="2">Belongs to the oxygen-dependent FAD-linked oxidoreductase family.</text>
</comment>
<dbReference type="SUPFAM" id="SSF56176">
    <property type="entry name" value="FAD-binding/transporter-associated domain-like"/>
    <property type="match status" value="1"/>
</dbReference>